<proteinExistence type="predicted"/>
<dbReference type="Gene3D" id="3.20.20.450">
    <property type="entry name" value="EAL domain"/>
    <property type="match status" value="1"/>
</dbReference>
<dbReference type="PROSITE" id="PS50113">
    <property type="entry name" value="PAC"/>
    <property type="match status" value="1"/>
</dbReference>
<evidence type="ECO:0000256" key="2">
    <source>
        <dbReference type="SAM" id="SignalP"/>
    </source>
</evidence>
<dbReference type="SUPFAM" id="SSF55785">
    <property type="entry name" value="PYP-like sensor domain (PAS domain)"/>
    <property type="match status" value="1"/>
</dbReference>
<dbReference type="Pfam" id="PF13188">
    <property type="entry name" value="PAS_8"/>
    <property type="match status" value="1"/>
</dbReference>
<dbReference type="InterPro" id="IPR001638">
    <property type="entry name" value="Solute-binding_3/MltF_N"/>
</dbReference>
<dbReference type="NCBIfam" id="TIGR00254">
    <property type="entry name" value="GGDEF"/>
    <property type="match status" value="1"/>
</dbReference>
<dbReference type="InterPro" id="IPR043128">
    <property type="entry name" value="Rev_trsase/Diguanyl_cyclase"/>
</dbReference>
<dbReference type="SMART" id="SM00062">
    <property type="entry name" value="PBPb"/>
    <property type="match status" value="1"/>
</dbReference>
<feature type="domain" description="PAS" evidence="3">
    <location>
        <begin position="301"/>
        <end position="343"/>
    </location>
</feature>
<dbReference type="CDD" id="cd01948">
    <property type="entry name" value="EAL"/>
    <property type="match status" value="1"/>
</dbReference>
<dbReference type="SUPFAM" id="SSF141868">
    <property type="entry name" value="EAL domain-like"/>
    <property type="match status" value="1"/>
</dbReference>
<feature type="domain" description="PAC" evidence="4">
    <location>
        <begin position="376"/>
        <end position="428"/>
    </location>
</feature>
<dbReference type="Pfam" id="PF00990">
    <property type="entry name" value="GGDEF"/>
    <property type="match status" value="1"/>
</dbReference>
<feature type="domain" description="GGDEF" evidence="6">
    <location>
        <begin position="460"/>
        <end position="598"/>
    </location>
</feature>
<dbReference type="Pfam" id="PF00563">
    <property type="entry name" value="EAL"/>
    <property type="match status" value="1"/>
</dbReference>
<dbReference type="PROSITE" id="PS50112">
    <property type="entry name" value="PAS"/>
    <property type="match status" value="1"/>
</dbReference>
<keyword evidence="8" id="KW-1185">Reference proteome</keyword>
<dbReference type="InterPro" id="IPR035965">
    <property type="entry name" value="PAS-like_dom_sf"/>
</dbReference>
<keyword evidence="2" id="KW-0732">Signal</keyword>
<evidence type="ECO:0000256" key="1">
    <source>
        <dbReference type="SAM" id="Phobius"/>
    </source>
</evidence>
<evidence type="ECO:0000259" key="4">
    <source>
        <dbReference type="PROSITE" id="PS50113"/>
    </source>
</evidence>
<dbReference type="Gene3D" id="3.30.450.20">
    <property type="entry name" value="PAS domain"/>
    <property type="match status" value="1"/>
</dbReference>
<dbReference type="Gene3D" id="3.30.70.270">
    <property type="match status" value="1"/>
</dbReference>
<dbReference type="InterPro" id="IPR001633">
    <property type="entry name" value="EAL_dom"/>
</dbReference>
<protein>
    <submittedName>
        <fullName evidence="7">EAL domain-containing protein</fullName>
    </submittedName>
</protein>
<dbReference type="NCBIfam" id="TIGR00229">
    <property type="entry name" value="sensory_box"/>
    <property type="match status" value="1"/>
</dbReference>
<feature type="domain" description="EAL" evidence="5">
    <location>
        <begin position="607"/>
        <end position="861"/>
    </location>
</feature>
<evidence type="ECO:0000259" key="6">
    <source>
        <dbReference type="PROSITE" id="PS50887"/>
    </source>
</evidence>
<dbReference type="SUPFAM" id="SSF55073">
    <property type="entry name" value="Nucleotide cyclase"/>
    <property type="match status" value="1"/>
</dbReference>
<dbReference type="Gene3D" id="3.40.190.10">
    <property type="entry name" value="Periplasmic binding protein-like II"/>
    <property type="match status" value="2"/>
</dbReference>
<feature type="transmembrane region" description="Helical" evidence="1">
    <location>
        <begin position="265"/>
        <end position="287"/>
    </location>
</feature>
<dbReference type="PANTHER" id="PTHR44757">
    <property type="entry name" value="DIGUANYLATE CYCLASE DGCP"/>
    <property type="match status" value="1"/>
</dbReference>
<reference evidence="7 8" key="1">
    <citation type="submission" date="2023-11" db="EMBL/GenBank/DDBJ databases">
        <title>MicrobeMod: A computational toolkit for identifying prokaryotic methylation and restriction-modification with nanopore sequencing.</title>
        <authorList>
            <person name="Crits-Christoph A."/>
            <person name="Kang S.C."/>
            <person name="Lee H."/>
            <person name="Ostrov N."/>
        </authorList>
    </citation>
    <scope>NUCLEOTIDE SEQUENCE [LARGE SCALE GENOMIC DNA]</scope>
    <source>
        <strain evidence="7 8">DSMZ 16071</strain>
    </source>
</reference>
<dbReference type="InterPro" id="IPR052155">
    <property type="entry name" value="Biofilm_reg_signaling"/>
</dbReference>
<keyword evidence="1" id="KW-1133">Transmembrane helix</keyword>
<dbReference type="RefSeq" id="WP_228127105.1">
    <property type="nucleotide sequence ID" value="NZ_CP140158.1"/>
</dbReference>
<evidence type="ECO:0000259" key="5">
    <source>
        <dbReference type="PROSITE" id="PS50883"/>
    </source>
</evidence>
<dbReference type="PROSITE" id="PS50887">
    <property type="entry name" value="GGDEF"/>
    <property type="match status" value="1"/>
</dbReference>
<dbReference type="Pfam" id="PF00497">
    <property type="entry name" value="SBP_bac_3"/>
    <property type="match status" value="1"/>
</dbReference>
<dbReference type="CDD" id="cd00130">
    <property type="entry name" value="PAS"/>
    <property type="match status" value="1"/>
</dbReference>
<dbReference type="InterPro" id="IPR029787">
    <property type="entry name" value="Nucleotide_cyclase"/>
</dbReference>
<dbReference type="InterPro" id="IPR000160">
    <property type="entry name" value="GGDEF_dom"/>
</dbReference>
<name>A0ABZ0X2Q5_9GAMM</name>
<dbReference type="CDD" id="cd01949">
    <property type="entry name" value="GGDEF"/>
    <property type="match status" value="1"/>
</dbReference>
<dbReference type="EMBL" id="CP140158">
    <property type="protein sequence ID" value="WQG84656.1"/>
    <property type="molecule type" value="Genomic_DNA"/>
</dbReference>
<feature type="signal peptide" evidence="2">
    <location>
        <begin position="1"/>
        <end position="24"/>
    </location>
</feature>
<keyword evidence="1" id="KW-0472">Membrane</keyword>
<dbReference type="InterPro" id="IPR000700">
    <property type="entry name" value="PAS-assoc_C"/>
</dbReference>
<dbReference type="SUPFAM" id="SSF53850">
    <property type="entry name" value="Periplasmic binding protein-like II"/>
    <property type="match status" value="1"/>
</dbReference>
<evidence type="ECO:0000313" key="7">
    <source>
        <dbReference type="EMBL" id="WQG84656.1"/>
    </source>
</evidence>
<dbReference type="SMART" id="SM00052">
    <property type="entry name" value="EAL"/>
    <property type="match status" value="1"/>
</dbReference>
<dbReference type="PROSITE" id="PS50883">
    <property type="entry name" value="EAL"/>
    <property type="match status" value="1"/>
</dbReference>
<dbReference type="SMART" id="SM00267">
    <property type="entry name" value="GGDEF"/>
    <property type="match status" value="1"/>
</dbReference>
<feature type="chain" id="PRO_5045781040" evidence="2">
    <location>
        <begin position="25"/>
        <end position="861"/>
    </location>
</feature>
<evidence type="ECO:0000313" key="8">
    <source>
        <dbReference type="Proteomes" id="UP001324185"/>
    </source>
</evidence>
<dbReference type="InterPro" id="IPR000014">
    <property type="entry name" value="PAS"/>
</dbReference>
<dbReference type="PANTHER" id="PTHR44757:SF2">
    <property type="entry name" value="BIOFILM ARCHITECTURE MAINTENANCE PROTEIN MBAA"/>
    <property type="match status" value="1"/>
</dbReference>
<accession>A0ABZ0X2Q5</accession>
<dbReference type="InterPro" id="IPR035919">
    <property type="entry name" value="EAL_sf"/>
</dbReference>
<sequence>MKTIRFCTLVIITHFILLAGVLDAAETQPTKTLRVAILDAPPALIPSDSGNHSGFLVDFLEEIAERENWRIQWLYLKWPEIINTAKRAELDLIPFVAYSRQRAEFLDYNSISYITGWGQVYIHPDEELLENIFDFEGKTIAVVKDEIYAIQFANLCAQFDIICHLKEVQDYKSAFALLDKRLVDGAVSGNLVGYSFEKRFNIERTPIVFNPSKVLFASPKGKNADVLQTIDNYLDEWKDNPSSPYYEINERWLGKDNTNTFLPTWLLYSLIGLLGLLIITGLVVLILRKQIRKKTADLADKTDQIKQIINLVPHMIYATNANGEVILANRYAANFFGLSQKEFDDINIEQLKKQIPEASKLFEDEEYLLRKDAVAVDKQLKVKASNHKTTYLNISKVPFVGRYSRVPAVVTVGVDITESKEFEQQIQHMAQHDSLTGLPNRLLLNDRINQSLALSLRHHHNGAVLFIDLDFFKNINDSMGHMTGDKLLVEVAKRLEDNVRSGDTVARLGGDEFIIQLSELSDNPEDAEEDAVTVAKKLLQTLSKGFRINGQSLHVTASIGIVVYPRDADSHELIMQRADTAMYHAKAKGRNGYAIFKSDMEAVIMRRQTLENDLHKAVYNNEFFLLYQPQINGTDSNLLGVEALIRWNHPEQGIISPLEFIPIAEENGTIVDIGNWVLEKACQQIKFWIDEYGSSPVISVNLSAIQLIHGNLVETISNLLDSTKIPAELLELEVTETLIIYEEKRSIELLKALKKIGVRISIDDFGTGYSSLNHLKKLPLDKLKIDRTFVNDIPGDPDSETIVKTIIRMSQDLGLEVTAEGVETEEQLEFLKEERCPQFQGYYFDKPLSPMVIQDKYLEKK</sequence>
<keyword evidence="1" id="KW-0812">Transmembrane</keyword>
<organism evidence="7 8">
    <name type="scientific">Kangiella aquimarina</name>
    <dbReference type="NCBI Taxonomy" id="261965"/>
    <lineage>
        <taxon>Bacteria</taxon>
        <taxon>Pseudomonadati</taxon>
        <taxon>Pseudomonadota</taxon>
        <taxon>Gammaproteobacteria</taxon>
        <taxon>Kangiellales</taxon>
        <taxon>Kangiellaceae</taxon>
        <taxon>Kangiella</taxon>
    </lineage>
</organism>
<gene>
    <name evidence="7" type="ORF">SR900_09295</name>
</gene>
<dbReference type="Proteomes" id="UP001324185">
    <property type="component" value="Chromosome"/>
</dbReference>
<evidence type="ECO:0000259" key="3">
    <source>
        <dbReference type="PROSITE" id="PS50112"/>
    </source>
</evidence>